<evidence type="ECO:0000256" key="10">
    <source>
        <dbReference type="ARBA" id="ARBA00022833"/>
    </source>
</evidence>
<dbReference type="CDD" id="cd09602">
    <property type="entry name" value="M1_APN"/>
    <property type="match status" value="1"/>
</dbReference>
<sequence length="859" mass="95408">MAGNLTRDEARERARLLSVESYTVDLDLTTSAERFGSTTVVRFGSAEPGASTFIDLHGAVVREVTLNGKALDPASYDAEKGRIPLPELAADNELRVVADCEYSRSGEGLHRFVDPVDESVYLYSQFETADAHRMYTCFDQPDLKATFELAVKAPEDWEVITNEAPETAEGGRWHFLPTPQVSTYITALVAGPYHVVRDEYRREDGTVIPLGVYCRASLAEHLDAPAIVDVTRQGFAYFEKVFGRPYPFGKYDQLFVPEFNAGAMENAGCVTFLEDYVFRSRVTDAAYERRAETILHEMAHMWFGDLVTMRWWDDLWLNESFATYMSVLCMAEATKWKGAWTTFANLEKAWAYRQDQLPSTHPISADIPDIRAVEVNFDGITYAKGASVLKQLVAYVGLDNFLEGVRRYFDRHAWGNTVLTDLLGALEETSGRDLASWSKEWLETAGVNTMRPEYEVDADGDFTSFAVLQEAKADYPTVRSHRLAIGLYDKTAEGIVRRERVELDVVGARTEVPQLVGEKRPDLVLVNDDDLTYAKIRLDEHSLRTLIGVPGGTGGAAPLNEQAGIGDVKESLPRALCWSAAWDMTRDAEMATRDYVRLVAKGIRGVTDISVTQTLLRQARTAVQQYADPAWRTEGLALLADTLWDLAREAEPGSDLQLAYTQAFTASAATDEHLAFVRDLLEGSQVLDGLTVDTDLRWALLRRLVVTGKAGEPEIDAELDRDRTAAGERHAAACKAAVPTAEAKAAAWERIVAGDLPNAVYRATLGGFVEPDQADLLVPYVDRYFAEVGRVWKEWSSDMSQTFAEVAYPFLVIERSTIDRTESYIADERPPAALTRLLSEGRDGVARALRARAKDAASA</sequence>
<dbReference type="InterPro" id="IPR014782">
    <property type="entry name" value="Peptidase_M1_dom"/>
</dbReference>
<evidence type="ECO:0000256" key="8">
    <source>
        <dbReference type="ARBA" id="ARBA00022723"/>
    </source>
</evidence>
<dbReference type="InParanoid" id="A0A1I5KXX3"/>
<evidence type="ECO:0000256" key="11">
    <source>
        <dbReference type="ARBA" id="ARBA00023049"/>
    </source>
</evidence>
<dbReference type="InterPro" id="IPR024571">
    <property type="entry name" value="ERAP1-like_C_dom"/>
</dbReference>
<evidence type="ECO:0000256" key="6">
    <source>
        <dbReference type="ARBA" id="ARBA00022438"/>
    </source>
</evidence>
<keyword evidence="7" id="KW-0645">Protease</keyword>
<keyword evidence="11" id="KW-0482">Metalloprotease</keyword>
<evidence type="ECO:0000313" key="18">
    <source>
        <dbReference type="Proteomes" id="UP000183413"/>
    </source>
</evidence>
<evidence type="ECO:0000256" key="3">
    <source>
        <dbReference type="ARBA" id="ARBA00010136"/>
    </source>
</evidence>
<comment type="cofactor">
    <cofactor evidence="2">
        <name>Zn(2+)</name>
        <dbReference type="ChEBI" id="CHEBI:29105"/>
    </cofactor>
</comment>
<comment type="similarity">
    <text evidence="3">Belongs to the peptidase M1 family.</text>
</comment>
<dbReference type="NCBIfam" id="TIGR02412">
    <property type="entry name" value="pepN_strep_liv"/>
    <property type="match status" value="1"/>
</dbReference>
<dbReference type="InterPro" id="IPR042097">
    <property type="entry name" value="Aminopeptidase_N-like_N_sf"/>
</dbReference>
<dbReference type="InterPro" id="IPR045357">
    <property type="entry name" value="Aminopeptidase_N-like_N"/>
</dbReference>
<dbReference type="FunFam" id="1.10.390.10:FF:000004">
    <property type="entry name" value="Aminopeptidase N"/>
    <property type="match status" value="1"/>
</dbReference>
<feature type="domain" description="Aminopeptidase N-like N-terminal" evidence="16">
    <location>
        <begin position="20"/>
        <end position="185"/>
    </location>
</feature>
<dbReference type="FunCoup" id="A0A1I5KXX3">
    <property type="interactions" value="46"/>
</dbReference>
<organism evidence="17 18">
    <name type="scientific">Actinomadura madurae</name>
    <dbReference type="NCBI Taxonomy" id="1993"/>
    <lineage>
        <taxon>Bacteria</taxon>
        <taxon>Bacillati</taxon>
        <taxon>Actinomycetota</taxon>
        <taxon>Actinomycetes</taxon>
        <taxon>Streptosporangiales</taxon>
        <taxon>Thermomonosporaceae</taxon>
        <taxon>Actinomadura</taxon>
    </lineage>
</organism>
<dbReference type="Pfam" id="PF17900">
    <property type="entry name" value="Peptidase_M1_N"/>
    <property type="match status" value="1"/>
</dbReference>
<dbReference type="GO" id="GO:0005737">
    <property type="term" value="C:cytoplasm"/>
    <property type="evidence" value="ECO:0007669"/>
    <property type="project" value="TreeGrafter"/>
</dbReference>
<dbReference type="FunFam" id="2.60.40.1730:FF:000010">
    <property type="entry name" value="Putative aminopeptidase N"/>
    <property type="match status" value="1"/>
</dbReference>
<gene>
    <name evidence="17" type="ORF">SAMN04489713_110178</name>
</gene>
<name>A0A1I5KXX3_9ACTN</name>
<proteinExistence type="inferred from homology"/>
<evidence type="ECO:0000313" key="17">
    <source>
        <dbReference type="EMBL" id="SFO89924.1"/>
    </source>
</evidence>
<dbReference type="PANTHER" id="PTHR11533:SF174">
    <property type="entry name" value="PUROMYCIN-SENSITIVE AMINOPEPTIDASE-RELATED"/>
    <property type="match status" value="1"/>
</dbReference>
<keyword evidence="9" id="KW-0378">Hydrolase</keyword>
<evidence type="ECO:0000256" key="9">
    <source>
        <dbReference type="ARBA" id="ARBA00022801"/>
    </source>
</evidence>
<comment type="catalytic activity">
    <reaction evidence="1">
        <text>Release of an N-terminal amino acid, Xaa-|-Yaa- from a peptide, amide or arylamide. Xaa is preferably Ala, but may be most amino acids including Pro (slow action). When a terminal hydrophobic residue is followed by a prolyl residue, the two may be released as an intact Xaa-Pro dipeptide.</text>
        <dbReference type="EC" id="3.4.11.2"/>
    </reaction>
</comment>
<evidence type="ECO:0000256" key="4">
    <source>
        <dbReference type="ARBA" id="ARBA00012564"/>
    </source>
</evidence>
<dbReference type="PRINTS" id="PR00756">
    <property type="entry name" value="ALADIPTASE"/>
</dbReference>
<dbReference type="InterPro" id="IPR027268">
    <property type="entry name" value="Peptidase_M4/M1_CTD_sf"/>
</dbReference>
<dbReference type="Gene3D" id="1.10.390.10">
    <property type="entry name" value="Neutral Protease Domain 2"/>
    <property type="match status" value="1"/>
</dbReference>
<evidence type="ECO:0000256" key="7">
    <source>
        <dbReference type="ARBA" id="ARBA00022670"/>
    </source>
</evidence>
<dbReference type="EMBL" id="FOVH01000010">
    <property type="protein sequence ID" value="SFO89924.1"/>
    <property type="molecule type" value="Genomic_DNA"/>
</dbReference>
<dbReference type="Gene3D" id="2.60.40.1730">
    <property type="entry name" value="tricorn interacting facor f3 domain"/>
    <property type="match status" value="1"/>
</dbReference>
<evidence type="ECO:0000259" key="15">
    <source>
        <dbReference type="Pfam" id="PF11838"/>
    </source>
</evidence>
<evidence type="ECO:0000256" key="1">
    <source>
        <dbReference type="ARBA" id="ARBA00000098"/>
    </source>
</evidence>
<evidence type="ECO:0000256" key="13">
    <source>
        <dbReference type="ARBA" id="ARBA00031533"/>
    </source>
</evidence>
<protein>
    <recommendedName>
        <fullName evidence="5">Aminopeptidase N</fullName>
        <ecNumber evidence="4">3.4.11.2</ecNumber>
    </recommendedName>
    <alternativeName>
        <fullName evidence="12">Alanine aminopeptidase</fullName>
    </alternativeName>
    <alternativeName>
        <fullName evidence="13">Lysyl aminopeptidase</fullName>
    </alternativeName>
</protein>
<dbReference type="EC" id="3.4.11.2" evidence="4"/>
<dbReference type="STRING" id="1993.SAMN04489713_110178"/>
<reference evidence="17 18" key="1">
    <citation type="submission" date="2016-10" db="EMBL/GenBank/DDBJ databases">
        <authorList>
            <person name="de Groot N.N."/>
        </authorList>
    </citation>
    <scope>NUCLEOTIDE SEQUENCE [LARGE SCALE GENOMIC DNA]</scope>
    <source>
        <strain evidence="17 18">DSM 43067</strain>
    </source>
</reference>
<keyword evidence="8" id="KW-0479">Metal-binding</keyword>
<evidence type="ECO:0000256" key="5">
    <source>
        <dbReference type="ARBA" id="ARBA00015611"/>
    </source>
</evidence>
<evidence type="ECO:0000259" key="16">
    <source>
        <dbReference type="Pfam" id="PF17900"/>
    </source>
</evidence>
<feature type="domain" description="Peptidase M1 membrane alanine aminopeptidase" evidence="14">
    <location>
        <begin position="229"/>
        <end position="441"/>
    </location>
</feature>
<evidence type="ECO:0000256" key="12">
    <source>
        <dbReference type="ARBA" id="ARBA00029811"/>
    </source>
</evidence>
<dbReference type="eggNOG" id="COG0308">
    <property type="taxonomic scope" value="Bacteria"/>
</dbReference>
<keyword evidence="10" id="KW-0862">Zinc</keyword>
<dbReference type="GO" id="GO:0043171">
    <property type="term" value="P:peptide catabolic process"/>
    <property type="evidence" value="ECO:0007669"/>
    <property type="project" value="TreeGrafter"/>
</dbReference>
<accession>A0A1I5KXX3</accession>
<evidence type="ECO:0000259" key="14">
    <source>
        <dbReference type="Pfam" id="PF01433"/>
    </source>
</evidence>
<dbReference type="InterPro" id="IPR012778">
    <property type="entry name" value="Pept_M1_aminopeptidase"/>
</dbReference>
<dbReference type="GO" id="GO:0006508">
    <property type="term" value="P:proteolysis"/>
    <property type="evidence" value="ECO:0007669"/>
    <property type="project" value="UniProtKB-KW"/>
</dbReference>
<dbReference type="GO" id="GO:0005615">
    <property type="term" value="C:extracellular space"/>
    <property type="evidence" value="ECO:0007669"/>
    <property type="project" value="TreeGrafter"/>
</dbReference>
<dbReference type="GO" id="GO:0070006">
    <property type="term" value="F:metalloaminopeptidase activity"/>
    <property type="evidence" value="ECO:0007669"/>
    <property type="project" value="TreeGrafter"/>
</dbReference>
<keyword evidence="6 17" id="KW-0031">Aminopeptidase</keyword>
<dbReference type="SUPFAM" id="SSF63737">
    <property type="entry name" value="Leukotriene A4 hydrolase N-terminal domain"/>
    <property type="match status" value="1"/>
</dbReference>
<feature type="domain" description="ERAP1-like C-terminal" evidence="15">
    <location>
        <begin position="523"/>
        <end position="847"/>
    </location>
</feature>
<dbReference type="GO" id="GO:0042277">
    <property type="term" value="F:peptide binding"/>
    <property type="evidence" value="ECO:0007669"/>
    <property type="project" value="TreeGrafter"/>
</dbReference>
<keyword evidence="18" id="KW-1185">Reference proteome</keyword>
<dbReference type="Proteomes" id="UP000183413">
    <property type="component" value="Unassembled WGS sequence"/>
</dbReference>
<dbReference type="SUPFAM" id="SSF55486">
    <property type="entry name" value="Metalloproteases ('zincins'), catalytic domain"/>
    <property type="match status" value="1"/>
</dbReference>
<dbReference type="GO" id="GO:0016285">
    <property type="term" value="F:alanyl aminopeptidase activity"/>
    <property type="evidence" value="ECO:0007669"/>
    <property type="project" value="UniProtKB-EC"/>
</dbReference>
<dbReference type="RefSeq" id="WP_075022619.1">
    <property type="nucleotide sequence ID" value="NZ_FOVH01000010.1"/>
</dbReference>
<dbReference type="GO" id="GO:0016020">
    <property type="term" value="C:membrane"/>
    <property type="evidence" value="ECO:0007669"/>
    <property type="project" value="TreeGrafter"/>
</dbReference>
<dbReference type="Pfam" id="PF01433">
    <property type="entry name" value="Peptidase_M1"/>
    <property type="match status" value="1"/>
</dbReference>
<dbReference type="GO" id="GO:0008270">
    <property type="term" value="F:zinc ion binding"/>
    <property type="evidence" value="ECO:0007669"/>
    <property type="project" value="InterPro"/>
</dbReference>
<dbReference type="AlphaFoldDB" id="A0A1I5KXX3"/>
<evidence type="ECO:0000256" key="2">
    <source>
        <dbReference type="ARBA" id="ARBA00001947"/>
    </source>
</evidence>
<dbReference type="InterPro" id="IPR001930">
    <property type="entry name" value="Peptidase_M1"/>
</dbReference>
<dbReference type="PANTHER" id="PTHR11533">
    <property type="entry name" value="PROTEASE M1 ZINC METALLOPROTEASE"/>
    <property type="match status" value="1"/>
</dbReference>
<dbReference type="Pfam" id="PF11838">
    <property type="entry name" value="ERAP1_C"/>
    <property type="match status" value="1"/>
</dbReference>
<dbReference type="InterPro" id="IPR050344">
    <property type="entry name" value="Peptidase_M1_aminopeptidases"/>
</dbReference>